<reference evidence="2 3" key="1">
    <citation type="submission" date="2020-08" db="EMBL/GenBank/DDBJ databases">
        <authorList>
            <person name="Koutsovoulos G."/>
            <person name="Danchin GJ E."/>
        </authorList>
    </citation>
    <scope>NUCLEOTIDE SEQUENCE [LARGE SCALE GENOMIC DNA]</scope>
</reference>
<name>A0A6V7THU3_MELEN</name>
<feature type="transmembrane region" description="Helical" evidence="1">
    <location>
        <begin position="47"/>
        <end position="66"/>
    </location>
</feature>
<dbReference type="EMBL" id="CAJEWN010000001">
    <property type="protein sequence ID" value="CAD2122747.1"/>
    <property type="molecule type" value="Genomic_DNA"/>
</dbReference>
<organism evidence="2 3">
    <name type="scientific">Meloidogyne enterolobii</name>
    <name type="common">Root-knot nematode worm</name>
    <name type="synonym">Meloidogyne mayaguensis</name>
    <dbReference type="NCBI Taxonomy" id="390850"/>
    <lineage>
        <taxon>Eukaryota</taxon>
        <taxon>Metazoa</taxon>
        <taxon>Ecdysozoa</taxon>
        <taxon>Nematoda</taxon>
        <taxon>Chromadorea</taxon>
        <taxon>Rhabditida</taxon>
        <taxon>Tylenchina</taxon>
        <taxon>Tylenchomorpha</taxon>
        <taxon>Tylenchoidea</taxon>
        <taxon>Meloidogynidae</taxon>
        <taxon>Meloidogyninae</taxon>
        <taxon>Meloidogyne</taxon>
    </lineage>
</organism>
<keyword evidence="1" id="KW-0472">Membrane</keyword>
<accession>A0A6V7THU3</accession>
<gene>
    <name evidence="2" type="ORF">MENT_LOCUS300</name>
</gene>
<evidence type="ECO:0000313" key="2">
    <source>
        <dbReference type="EMBL" id="CAD2122747.1"/>
    </source>
</evidence>
<dbReference type="Proteomes" id="UP000580250">
    <property type="component" value="Unassembled WGS sequence"/>
</dbReference>
<dbReference type="AlphaFoldDB" id="A0A6V7THU3"/>
<sequence>MEIITAQNLQFILNLVNIFSIFLSILSIIFLLIVIRPLFKFSKERTALFIVFSKASLIFFIVHSTSKARNKPEPSVNGSPER</sequence>
<evidence type="ECO:0000313" key="3">
    <source>
        <dbReference type="Proteomes" id="UP000580250"/>
    </source>
</evidence>
<keyword evidence="1" id="KW-1133">Transmembrane helix</keyword>
<proteinExistence type="predicted"/>
<keyword evidence="1" id="KW-0812">Transmembrane</keyword>
<comment type="caution">
    <text evidence="2">The sequence shown here is derived from an EMBL/GenBank/DDBJ whole genome shotgun (WGS) entry which is preliminary data.</text>
</comment>
<evidence type="ECO:0000256" key="1">
    <source>
        <dbReference type="SAM" id="Phobius"/>
    </source>
</evidence>
<feature type="transmembrane region" description="Helical" evidence="1">
    <location>
        <begin position="12"/>
        <end position="35"/>
    </location>
</feature>
<protein>
    <submittedName>
        <fullName evidence="2">Uncharacterized protein</fullName>
    </submittedName>
</protein>